<dbReference type="AlphaFoldDB" id="A0A388KW76"/>
<feature type="compositionally biased region" description="Gly residues" evidence="3">
    <location>
        <begin position="72"/>
        <end position="82"/>
    </location>
</feature>
<dbReference type="Gramene" id="GBG74232">
    <property type="protein sequence ID" value="GBG74232"/>
    <property type="gene ID" value="CBR_g17943"/>
</dbReference>
<comment type="caution">
    <text evidence="4">The sequence shown here is derived from an EMBL/GenBank/DDBJ whole genome shotgun (WGS) entry which is preliminary data.</text>
</comment>
<evidence type="ECO:0000256" key="3">
    <source>
        <dbReference type="SAM" id="MobiDB-lite"/>
    </source>
</evidence>
<evidence type="ECO:0000256" key="1">
    <source>
        <dbReference type="ARBA" id="ARBA00010520"/>
    </source>
</evidence>
<proteinExistence type="inferred from homology"/>
<evidence type="ECO:0000313" key="5">
    <source>
        <dbReference type="Proteomes" id="UP000265515"/>
    </source>
</evidence>
<name>A0A388KW76_CHABU</name>
<feature type="compositionally biased region" description="Low complexity" evidence="3">
    <location>
        <begin position="59"/>
        <end position="71"/>
    </location>
</feature>
<dbReference type="EMBL" id="BFEA01000199">
    <property type="protein sequence ID" value="GBG74232.1"/>
    <property type="molecule type" value="Genomic_DNA"/>
</dbReference>
<dbReference type="InterPro" id="IPR006760">
    <property type="entry name" value="Endosulphine"/>
</dbReference>
<keyword evidence="5" id="KW-1185">Reference proteome</keyword>
<feature type="region of interest" description="Disordered" evidence="3">
    <location>
        <begin position="1"/>
        <end position="20"/>
    </location>
</feature>
<organism evidence="4 5">
    <name type="scientific">Chara braunii</name>
    <name type="common">Braun's stonewort</name>
    <dbReference type="NCBI Taxonomy" id="69332"/>
    <lineage>
        <taxon>Eukaryota</taxon>
        <taxon>Viridiplantae</taxon>
        <taxon>Streptophyta</taxon>
        <taxon>Charophyceae</taxon>
        <taxon>Charales</taxon>
        <taxon>Characeae</taxon>
        <taxon>Chara</taxon>
    </lineage>
</organism>
<feature type="compositionally biased region" description="Low complexity" evidence="3">
    <location>
        <begin position="39"/>
        <end position="50"/>
    </location>
</feature>
<reference evidence="4 5" key="1">
    <citation type="journal article" date="2018" name="Cell">
        <title>The Chara Genome: Secondary Complexity and Implications for Plant Terrestrialization.</title>
        <authorList>
            <person name="Nishiyama T."/>
            <person name="Sakayama H."/>
            <person name="Vries J.D."/>
            <person name="Buschmann H."/>
            <person name="Saint-Marcoux D."/>
            <person name="Ullrich K.K."/>
            <person name="Haas F.B."/>
            <person name="Vanderstraeten L."/>
            <person name="Becker D."/>
            <person name="Lang D."/>
            <person name="Vosolsobe S."/>
            <person name="Rombauts S."/>
            <person name="Wilhelmsson P.K.I."/>
            <person name="Janitza P."/>
            <person name="Kern R."/>
            <person name="Heyl A."/>
            <person name="Rumpler F."/>
            <person name="Villalobos L.I.A.C."/>
            <person name="Clay J.M."/>
            <person name="Skokan R."/>
            <person name="Toyoda A."/>
            <person name="Suzuki Y."/>
            <person name="Kagoshima H."/>
            <person name="Schijlen E."/>
            <person name="Tajeshwar N."/>
            <person name="Catarino B."/>
            <person name="Hetherington A.J."/>
            <person name="Saltykova A."/>
            <person name="Bonnot C."/>
            <person name="Breuninger H."/>
            <person name="Symeonidi A."/>
            <person name="Radhakrishnan G.V."/>
            <person name="Van Nieuwerburgh F."/>
            <person name="Deforce D."/>
            <person name="Chang C."/>
            <person name="Karol K.G."/>
            <person name="Hedrich R."/>
            <person name="Ulvskov P."/>
            <person name="Glockner G."/>
            <person name="Delwiche C.F."/>
            <person name="Petrasek J."/>
            <person name="Van de Peer Y."/>
            <person name="Friml J."/>
            <person name="Beilby M."/>
            <person name="Dolan L."/>
            <person name="Kohara Y."/>
            <person name="Sugano S."/>
            <person name="Fujiyama A."/>
            <person name="Delaux P.-M."/>
            <person name="Quint M."/>
            <person name="TheiBen G."/>
            <person name="Hagemann M."/>
            <person name="Harholt J."/>
            <person name="Dunand C."/>
            <person name="Zachgo S."/>
            <person name="Langdale J."/>
            <person name="Maumus F."/>
            <person name="Straeten D.V.D."/>
            <person name="Gould S.B."/>
            <person name="Rensing S.A."/>
        </authorList>
    </citation>
    <scope>NUCLEOTIDE SEQUENCE [LARGE SCALE GENOMIC DNA]</scope>
    <source>
        <strain evidence="4 5">S276</strain>
    </source>
</reference>
<dbReference type="OrthoDB" id="912757at2759"/>
<gene>
    <name evidence="4" type="ORF">CBR_g17943</name>
</gene>
<dbReference type="Pfam" id="PF04667">
    <property type="entry name" value="Endosulfine"/>
    <property type="match status" value="1"/>
</dbReference>
<sequence>MLKKKYGLLPKKSPLMQKEERSYWDSADWALNIGKGKKSSQGTSQGSAQGEKSPAQVKAQPQGGALSQGGSQAQGGAPGGGSSHPAVHRFRSSSSETLRPKLQPTPHHPTRRLSFADNIRFKP</sequence>
<protein>
    <submittedName>
        <fullName evidence="4">Uncharacterized protein</fullName>
    </submittedName>
</protein>
<comment type="similarity">
    <text evidence="1 2">Belongs to the endosulfine family.</text>
</comment>
<accession>A0A388KW76</accession>
<dbReference type="PANTHER" id="PTHR34804">
    <property type="entry name" value="CAMP-REGULATED PHOSPHOPROTEIN 19-RELATED PROTEIN"/>
    <property type="match status" value="1"/>
</dbReference>
<evidence type="ECO:0000313" key="4">
    <source>
        <dbReference type="EMBL" id="GBG74232.1"/>
    </source>
</evidence>
<feature type="region of interest" description="Disordered" evidence="3">
    <location>
        <begin position="34"/>
        <end position="123"/>
    </location>
</feature>
<evidence type="ECO:0000256" key="2">
    <source>
        <dbReference type="RuleBase" id="RU363120"/>
    </source>
</evidence>
<dbReference type="Proteomes" id="UP000265515">
    <property type="component" value="Unassembled WGS sequence"/>
</dbReference>
<dbReference type="PANTHER" id="PTHR34804:SF5">
    <property type="entry name" value="CAMP-REGULATED PHOSPHOPROTEIN 19-RELATED PROTEIN"/>
    <property type="match status" value="1"/>
</dbReference>